<evidence type="ECO:0000313" key="1">
    <source>
        <dbReference type="EMBL" id="CAK7910413.1"/>
    </source>
</evidence>
<dbReference type="AlphaFoldDB" id="A0AAV1TDD3"/>
<evidence type="ECO:0000313" key="2">
    <source>
        <dbReference type="Proteomes" id="UP001162060"/>
    </source>
</evidence>
<proteinExistence type="predicted"/>
<accession>A0AAV1TDD3</accession>
<sequence>MSPTKRDDGAAKRAAHVVVVDDQVKNGDDHLEEKSAAPLAAINQMLVMLGDLSERINPIKVFQGERTNKHWEDLPELSVASR</sequence>
<protein>
    <submittedName>
        <fullName evidence="1">Uncharacterized protein</fullName>
    </submittedName>
</protein>
<dbReference type="Proteomes" id="UP001162060">
    <property type="component" value="Unassembled WGS sequence"/>
</dbReference>
<organism evidence="1 2">
    <name type="scientific">Peronospora matthiolae</name>
    <dbReference type="NCBI Taxonomy" id="2874970"/>
    <lineage>
        <taxon>Eukaryota</taxon>
        <taxon>Sar</taxon>
        <taxon>Stramenopiles</taxon>
        <taxon>Oomycota</taxon>
        <taxon>Peronosporomycetes</taxon>
        <taxon>Peronosporales</taxon>
        <taxon>Peronosporaceae</taxon>
        <taxon>Peronospora</taxon>
    </lineage>
</organism>
<gene>
    <name evidence="1" type="ORF">PM001_LOCUS4139</name>
</gene>
<reference evidence="1" key="1">
    <citation type="submission" date="2024-01" db="EMBL/GenBank/DDBJ databases">
        <authorList>
            <person name="Webb A."/>
        </authorList>
    </citation>
    <scope>NUCLEOTIDE SEQUENCE</scope>
    <source>
        <strain evidence="1">Pm1</strain>
    </source>
</reference>
<comment type="caution">
    <text evidence="1">The sequence shown here is derived from an EMBL/GenBank/DDBJ whole genome shotgun (WGS) entry which is preliminary data.</text>
</comment>
<name>A0AAV1TDD3_9STRA</name>
<dbReference type="EMBL" id="CAKLBY020000035">
    <property type="protein sequence ID" value="CAK7910413.1"/>
    <property type="molecule type" value="Genomic_DNA"/>
</dbReference>